<protein>
    <submittedName>
        <fullName evidence="1">Uncharacterized protein</fullName>
    </submittedName>
</protein>
<evidence type="ECO:0000313" key="2">
    <source>
        <dbReference type="Proteomes" id="UP000657918"/>
    </source>
</evidence>
<sequence length="82" mass="9446">MMDRWKEIRSRPHAIVSARVSLWIGCEEAIQFQHAPSSFSRGVQCRYDAIIPLYSILVSSFADKFIANAHVPVYLFMEKLSE</sequence>
<name>A0A835N5D9_9ROSI</name>
<keyword evidence="2" id="KW-1185">Reference proteome</keyword>
<dbReference type="Proteomes" id="UP000657918">
    <property type="component" value="Unassembled WGS sequence"/>
</dbReference>
<comment type="caution">
    <text evidence="1">The sequence shown here is derived from an EMBL/GenBank/DDBJ whole genome shotgun (WGS) entry which is preliminary data.</text>
</comment>
<gene>
    <name evidence="1" type="ORF">SADUNF_Sadunf02G0006500</name>
</gene>
<dbReference type="AlphaFoldDB" id="A0A835N5D9"/>
<evidence type="ECO:0000313" key="1">
    <source>
        <dbReference type="EMBL" id="KAF9686604.1"/>
    </source>
</evidence>
<accession>A0A835N5D9</accession>
<dbReference type="EMBL" id="JADGMS010000002">
    <property type="protein sequence ID" value="KAF9686604.1"/>
    <property type="molecule type" value="Genomic_DNA"/>
</dbReference>
<organism evidence="1 2">
    <name type="scientific">Salix dunnii</name>
    <dbReference type="NCBI Taxonomy" id="1413687"/>
    <lineage>
        <taxon>Eukaryota</taxon>
        <taxon>Viridiplantae</taxon>
        <taxon>Streptophyta</taxon>
        <taxon>Embryophyta</taxon>
        <taxon>Tracheophyta</taxon>
        <taxon>Spermatophyta</taxon>
        <taxon>Magnoliopsida</taxon>
        <taxon>eudicotyledons</taxon>
        <taxon>Gunneridae</taxon>
        <taxon>Pentapetalae</taxon>
        <taxon>rosids</taxon>
        <taxon>fabids</taxon>
        <taxon>Malpighiales</taxon>
        <taxon>Salicaceae</taxon>
        <taxon>Saliceae</taxon>
        <taxon>Salix</taxon>
    </lineage>
</organism>
<reference evidence="1 2" key="1">
    <citation type="submission" date="2020-10" db="EMBL/GenBank/DDBJ databases">
        <title>Plant Genome Project.</title>
        <authorList>
            <person name="Zhang R.-G."/>
        </authorList>
    </citation>
    <scope>NUCLEOTIDE SEQUENCE [LARGE SCALE GENOMIC DNA]</scope>
    <source>
        <strain evidence="1">FAFU-HL-1</strain>
        <tissue evidence="1">Leaf</tissue>
    </source>
</reference>
<proteinExistence type="predicted"/>